<dbReference type="NCBIfam" id="NF001311">
    <property type="entry name" value="PRK00258.1-3"/>
    <property type="match status" value="1"/>
</dbReference>
<keyword evidence="2" id="KW-0028">Amino-acid biosynthesis</keyword>
<accession>A0A3L7AQY2</accession>
<dbReference type="OrthoDB" id="9776868at2"/>
<feature type="domain" description="Shikimate dehydrogenase substrate binding N-terminal" evidence="3">
    <location>
        <begin position="8"/>
        <end position="90"/>
    </location>
</feature>
<dbReference type="EMBL" id="RCUY01000008">
    <property type="protein sequence ID" value="RLP82554.1"/>
    <property type="molecule type" value="Genomic_DNA"/>
</dbReference>
<dbReference type="GO" id="GO:0004764">
    <property type="term" value="F:shikimate 3-dehydrogenase (NADP+) activity"/>
    <property type="evidence" value="ECO:0007669"/>
    <property type="project" value="UniProtKB-EC"/>
</dbReference>
<dbReference type="PANTHER" id="PTHR21089">
    <property type="entry name" value="SHIKIMATE DEHYDROGENASE"/>
    <property type="match status" value="1"/>
</dbReference>
<organism evidence="4 5">
    <name type="scientific">Mycetocola lacteus</name>
    <dbReference type="NCBI Taxonomy" id="76637"/>
    <lineage>
        <taxon>Bacteria</taxon>
        <taxon>Bacillati</taxon>
        <taxon>Actinomycetota</taxon>
        <taxon>Actinomycetes</taxon>
        <taxon>Micrococcales</taxon>
        <taxon>Microbacteriaceae</taxon>
        <taxon>Mycetocola</taxon>
    </lineage>
</organism>
<dbReference type="InterPro" id="IPR022893">
    <property type="entry name" value="Shikimate_DH_fam"/>
</dbReference>
<dbReference type="GO" id="GO:0009423">
    <property type="term" value="P:chorismate biosynthetic process"/>
    <property type="evidence" value="ECO:0007669"/>
    <property type="project" value="TreeGrafter"/>
</dbReference>
<dbReference type="GO" id="GO:0009073">
    <property type="term" value="P:aromatic amino acid family biosynthetic process"/>
    <property type="evidence" value="ECO:0007669"/>
    <property type="project" value="UniProtKB-KW"/>
</dbReference>
<dbReference type="Pfam" id="PF08501">
    <property type="entry name" value="Shikimate_dh_N"/>
    <property type="match status" value="1"/>
</dbReference>
<dbReference type="GO" id="GO:0050661">
    <property type="term" value="F:NADP binding"/>
    <property type="evidence" value="ECO:0007669"/>
    <property type="project" value="TreeGrafter"/>
</dbReference>
<evidence type="ECO:0000256" key="1">
    <source>
        <dbReference type="ARBA" id="ARBA00004871"/>
    </source>
</evidence>
<evidence type="ECO:0000313" key="4">
    <source>
        <dbReference type="EMBL" id="RLP82554.1"/>
    </source>
</evidence>
<evidence type="ECO:0000256" key="2">
    <source>
        <dbReference type="ARBA" id="ARBA00023141"/>
    </source>
</evidence>
<keyword evidence="4" id="KW-0560">Oxidoreductase</keyword>
<dbReference type="AlphaFoldDB" id="A0A3L7AQY2"/>
<dbReference type="InterPro" id="IPR013708">
    <property type="entry name" value="Shikimate_DH-bd_N"/>
</dbReference>
<proteinExistence type="predicted"/>
<keyword evidence="5" id="KW-1185">Reference proteome</keyword>
<protein>
    <submittedName>
        <fullName evidence="4">Shikimate dehydrogenase</fullName>
        <ecNumber evidence="4">1.1.1.25</ecNumber>
    </submittedName>
</protein>
<dbReference type="SUPFAM" id="SSF51735">
    <property type="entry name" value="NAD(P)-binding Rossmann-fold domains"/>
    <property type="match status" value="1"/>
</dbReference>
<dbReference type="InterPro" id="IPR046346">
    <property type="entry name" value="Aminoacid_DH-like_N_sf"/>
</dbReference>
<gene>
    <name evidence="4" type="ORF">D9V34_09200</name>
</gene>
<reference evidence="4 5" key="1">
    <citation type="submission" date="2018-10" db="EMBL/GenBank/DDBJ databases">
        <authorList>
            <person name="Li J."/>
        </authorList>
    </citation>
    <scope>NUCLEOTIDE SEQUENCE [LARGE SCALE GENOMIC DNA]</scope>
    <source>
        <strain evidence="4 5">JCM 11654</strain>
    </source>
</reference>
<dbReference type="PANTHER" id="PTHR21089:SF1">
    <property type="entry name" value="BIFUNCTIONAL 3-DEHYDROQUINATE DEHYDRATASE_SHIKIMATE DEHYDROGENASE, CHLOROPLASTIC"/>
    <property type="match status" value="1"/>
</dbReference>
<name>A0A3L7AQY2_9MICO</name>
<dbReference type="InterPro" id="IPR036291">
    <property type="entry name" value="NAD(P)-bd_dom_sf"/>
</dbReference>
<comment type="caution">
    <text evidence="4">The sequence shown here is derived from an EMBL/GenBank/DDBJ whole genome shotgun (WGS) entry which is preliminary data.</text>
</comment>
<comment type="pathway">
    <text evidence="1">Metabolic intermediate biosynthesis; chorismate biosynthesis; chorismate from D-erythrose 4-phosphate and phosphoenolpyruvate: step 4/7.</text>
</comment>
<sequence>MATTHLAVFGSPIDHSRSPDLHRAAYARLGLGDWNYDRREVGEAELAGILAGLDESWRGLSLTMPLKGESFRIAGERDENATLTGAVNTLLLVPGEAPRGFNTDIAGIADAVRGLVGENPLPRGGVDILGGGATAASALVAAARLGAHAVRVFARTPDRAAHLEPIADALGIPLEIRRFDQYVVAADTDLVISTLPGGASSGIVFPADLRARTILFDVAYSPWPSALASEWVAEGGIVVSGLEMLVRQALIQVRIFVGHNPALPLPDEHAVLADMYAAVGLQLPATPTPS</sequence>
<dbReference type="GO" id="GO:0005829">
    <property type="term" value="C:cytosol"/>
    <property type="evidence" value="ECO:0007669"/>
    <property type="project" value="TreeGrafter"/>
</dbReference>
<dbReference type="Gene3D" id="3.40.50.10860">
    <property type="entry name" value="Leucine Dehydrogenase, chain A, domain 1"/>
    <property type="match status" value="1"/>
</dbReference>
<evidence type="ECO:0000313" key="5">
    <source>
        <dbReference type="Proteomes" id="UP000269438"/>
    </source>
</evidence>
<dbReference type="SUPFAM" id="SSF53223">
    <property type="entry name" value="Aminoacid dehydrogenase-like, N-terminal domain"/>
    <property type="match status" value="1"/>
</dbReference>
<dbReference type="RefSeq" id="WP_121688544.1">
    <property type="nucleotide sequence ID" value="NZ_RCUY01000008.1"/>
</dbReference>
<dbReference type="GO" id="GO:0019632">
    <property type="term" value="P:shikimate metabolic process"/>
    <property type="evidence" value="ECO:0007669"/>
    <property type="project" value="TreeGrafter"/>
</dbReference>
<dbReference type="Proteomes" id="UP000269438">
    <property type="component" value="Unassembled WGS sequence"/>
</dbReference>
<evidence type="ECO:0000259" key="3">
    <source>
        <dbReference type="Pfam" id="PF08501"/>
    </source>
</evidence>
<dbReference type="Gene3D" id="3.40.50.720">
    <property type="entry name" value="NAD(P)-binding Rossmann-like Domain"/>
    <property type="match status" value="1"/>
</dbReference>
<keyword evidence="2" id="KW-0057">Aromatic amino acid biosynthesis</keyword>
<dbReference type="EC" id="1.1.1.25" evidence="4"/>